<evidence type="ECO:0000313" key="3">
    <source>
        <dbReference type="EMBL" id="KAF9460900.1"/>
    </source>
</evidence>
<name>A0A9P6CG60_9AGAR</name>
<dbReference type="Proteomes" id="UP000807353">
    <property type="component" value="Unassembled WGS sequence"/>
</dbReference>
<keyword evidence="2" id="KW-0472">Membrane</keyword>
<sequence length="198" mass="22473">MLTCGERAWSPAVNVENTAVRCGFELILHPSPPLLTRSRAEYPFLLVLYNASFRTWMNIAVRSDSVAFFLLSFFLFLCFPLYGFEKWRSLCLTKKNPYFVSLCTGFAYTPIANANNTLGSLWTLTIHRIRITTIQGSHQHQRHTSIPWDTIVHSTQHTSPTKHSRKNFIQAYRGAPASGTHRPHPRVPSRNGASRSPA</sequence>
<keyword evidence="4" id="KW-1185">Reference proteome</keyword>
<dbReference type="AlphaFoldDB" id="A0A9P6CG60"/>
<feature type="transmembrane region" description="Helical" evidence="2">
    <location>
        <begin position="66"/>
        <end position="84"/>
    </location>
</feature>
<keyword evidence="2" id="KW-0812">Transmembrane</keyword>
<organism evidence="3 4">
    <name type="scientific">Collybia nuda</name>
    <dbReference type="NCBI Taxonomy" id="64659"/>
    <lineage>
        <taxon>Eukaryota</taxon>
        <taxon>Fungi</taxon>
        <taxon>Dikarya</taxon>
        <taxon>Basidiomycota</taxon>
        <taxon>Agaricomycotina</taxon>
        <taxon>Agaricomycetes</taxon>
        <taxon>Agaricomycetidae</taxon>
        <taxon>Agaricales</taxon>
        <taxon>Tricholomatineae</taxon>
        <taxon>Clitocybaceae</taxon>
        <taxon>Collybia</taxon>
    </lineage>
</organism>
<dbReference type="EMBL" id="MU150292">
    <property type="protein sequence ID" value="KAF9460900.1"/>
    <property type="molecule type" value="Genomic_DNA"/>
</dbReference>
<evidence type="ECO:0000313" key="4">
    <source>
        <dbReference type="Proteomes" id="UP000807353"/>
    </source>
</evidence>
<protein>
    <submittedName>
        <fullName evidence="3">Uncharacterized protein</fullName>
    </submittedName>
</protein>
<keyword evidence="2" id="KW-1133">Transmembrane helix</keyword>
<comment type="caution">
    <text evidence="3">The sequence shown here is derived from an EMBL/GenBank/DDBJ whole genome shotgun (WGS) entry which is preliminary data.</text>
</comment>
<evidence type="ECO:0000256" key="2">
    <source>
        <dbReference type="SAM" id="Phobius"/>
    </source>
</evidence>
<proteinExistence type="predicted"/>
<evidence type="ECO:0000256" key="1">
    <source>
        <dbReference type="SAM" id="MobiDB-lite"/>
    </source>
</evidence>
<gene>
    <name evidence="3" type="ORF">BDZ94DRAFT_1264995</name>
</gene>
<accession>A0A9P6CG60</accession>
<reference evidence="3" key="1">
    <citation type="submission" date="2020-11" db="EMBL/GenBank/DDBJ databases">
        <authorList>
            <consortium name="DOE Joint Genome Institute"/>
            <person name="Ahrendt S."/>
            <person name="Riley R."/>
            <person name="Andreopoulos W."/>
            <person name="Labutti K."/>
            <person name="Pangilinan J."/>
            <person name="Ruiz-Duenas F.J."/>
            <person name="Barrasa J.M."/>
            <person name="Sanchez-Garcia M."/>
            <person name="Camarero S."/>
            <person name="Miyauchi S."/>
            <person name="Serrano A."/>
            <person name="Linde D."/>
            <person name="Babiker R."/>
            <person name="Drula E."/>
            <person name="Ayuso-Fernandez I."/>
            <person name="Pacheco R."/>
            <person name="Padilla G."/>
            <person name="Ferreira P."/>
            <person name="Barriuso J."/>
            <person name="Kellner H."/>
            <person name="Castanera R."/>
            <person name="Alfaro M."/>
            <person name="Ramirez L."/>
            <person name="Pisabarro A.G."/>
            <person name="Kuo A."/>
            <person name="Tritt A."/>
            <person name="Lipzen A."/>
            <person name="He G."/>
            <person name="Yan M."/>
            <person name="Ng V."/>
            <person name="Cullen D."/>
            <person name="Martin F."/>
            <person name="Rosso M.-N."/>
            <person name="Henrissat B."/>
            <person name="Hibbett D."/>
            <person name="Martinez A.T."/>
            <person name="Grigoriev I.V."/>
        </authorList>
    </citation>
    <scope>NUCLEOTIDE SEQUENCE</scope>
    <source>
        <strain evidence="3">CBS 247.69</strain>
    </source>
</reference>
<feature type="region of interest" description="Disordered" evidence="1">
    <location>
        <begin position="174"/>
        <end position="198"/>
    </location>
</feature>